<dbReference type="Pfam" id="PF13391">
    <property type="entry name" value="HNH_2"/>
    <property type="match status" value="1"/>
</dbReference>
<dbReference type="AlphaFoldDB" id="K9Z1L3"/>
<dbReference type="OrthoDB" id="5678128at2"/>
<dbReference type="Proteomes" id="UP000010480">
    <property type="component" value="Chromosome"/>
</dbReference>
<organism evidence="2 3">
    <name type="scientific">Cyanobacterium aponinum (strain PCC 10605)</name>
    <dbReference type="NCBI Taxonomy" id="755178"/>
    <lineage>
        <taxon>Bacteria</taxon>
        <taxon>Bacillati</taxon>
        <taxon>Cyanobacteriota</taxon>
        <taxon>Cyanophyceae</taxon>
        <taxon>Oscillatoriophycideae</taxon>
        <taxon>Chroococcales</taxon>
        <taxon>Geminocystaceae</taxon>
        <taxon>Cyanobacterium</taxon>
    </lineage>
</organism>
<keyword evidence="2" id="KW-0378">Hydrolase</keyword>
<dbReference type="KEGG" id="can:Cyan10605_0078"/>
<keyword evidence="2" id="KW-0255">Endonuclease</keyword>
<reference evidence="3" key="1">
    <citation type="journal article" date="2013" name="Proc. Natl. Acad. Sci. U.S.A.">
        <title>Improving the coverage of the cyanobacterial phylum using diversity-driven genome sequencing.</title>
        <authorList>
            <person name="Shih P.M."/>
            <person name="Wu D."/>
            <person name="Latifi A."/>
            <person name="Axen S.D."/>
            <person name="Fewer D.P."/>
            <person name="Talla E."/>
            <person name="Calteau A."/>
            <person name="Cai F."/>
            <person name="Tandeau de Marsac N."/>
            <person name="Rippka R."/>
            <person name="Herdman M."/>
            <person name="Sivonen K."/>
            <person name="Coursin T."/>
            <person name="Laurent T."/>
            <person name="Goodwin L."/>
            <person name="Nolan M."/>
            <person name="Davenport K.W."/>
            <person name="Han C.S."/>
            <person name="Rubin E.M."/>
            <person name="Eisen J.A."/>
            <person name="Woyke T."/>
            <person name="Gugger M."/>
            <person name="Kerfeld C.A."/>
        </authorList>
    </citation>
    <scope>NUCLEOTIDE SEQUENCE [LARGE SCALE GENOMIC DNA]</scope>
    <source>
        <strain evidence="3">PCC 10605</strain>
    </source>
</reference>
<dbReference type="RefSeq" id="WP_015217970.1">
    <property type="nucleotide sequence ID" value="NC_019776.1"/>
</dbReference>
<evidence type="ECO:0000313" key="2">
    <source>
        <dbReference type="EMBL" id="AFZ52238.1"/>
    </source>
</evidence>
<dbReference type="InterPro" id="IPR003615">
    <property type="entry name" value="HNH_nuc"/>
</dbReference>
<evidence type="ECO:0000313" key="3">
    <source>
        <dbReference type="Proteomes" id="UP000010480"/>
    </source>
</evidence>
<sequence>MRRNWTRHELILAFSFYCQTPFGKLHRLNPDIIKLSKMIDRTPNAVALKLVNFSSLDPELKKRGIKGMGNYAKMDKIIFDEFHDNWEKLFLEAELLYEFYKNKDRDTSQEIYLYEPNRKIGEEIITKTKRRINQNFFRKIVLSNYNENCAICSLNYVSLLVASHIIPWSKNKETRLNPHNGICLCSIHDKAFDQGLISFDEEFKVIISPQIHKIKNNAINNYFINFNHREINFPKKFYPSSDFLSYHRNNIFIKSS</sequence>
<dbReference type="GO" id="GO:0004519">
    <property type="term" value="F:endonuclease activity"/>
    <property type="evidence" value="ECO:0007669"/>
    <property type="project" value="UniProtKB-KW"/>
</dbReference>
<proteinExistence type="predicted"/>
<feature type="domain" description="HNH nuclease" evidence="1">
    <location>
        <begin position="149"/>
        <end position="200"/>
    </location>
</feature>
<keyword evidence="2" id="KW-0540">Nuclease</keyword>
<dbReference type="EMBL" id="CP003947">
    <property type="protein sequence ID" value="AFZ52238.1"/>
    <property type="molecule type" value="Genomic_DNA"/>
</dbReference>
<gene>
    <name evidence="2" type="ordered locus">Cyan10605_0078</name>
</gene>
<dbReference type="eggNOG" id="COG3440">
    <property type="taxonomic scope" value="Bacteria"/>
</dbReference>
<dbReference type="STRING" id="755178.Cyan10605_0078"/>
<keyword evidence="3" id="KW-1185">Reference proteome</keyword>
<name>K9Z1L3_CYAAP</name>
<evidence type="ECO:0000259" key="1">
    <source>
        <dbReference type="Pfam" id="PF13391"/>
    </source>
</evidence>
<dbReference type="HOGENOM" id="CLU_1048763_0_0_3"/>
<protein>
    <submittedName>
        <fullName evidence="2">Putative restriction endonuclease</fullName>
    </submittedName>
</protein>
<accession>K9Z1L3</accession>